<keyword evidence="6" id="KW-1185">Reference proteome</keyword>
<evidence type="ECO:0000259" key="5">
    <source>
        <dbReference type="PROSITE" id="PS50106"/>
    </source>
</evidence>
<dbReference type="InterPro" id="IPR001478">
    <property type="entry name" value="PDZ"/>
</dbReference>
<sequence length="249" mass="28272">MPQMLSVHLDRASRTVPWGIQLGGGCDAKIPLCITEVDGEALATHQLCPGDEVLFVQGVDAMHLLESEAQEVFRRAGRTLELLVAKPDRPNTPVRVPEPIRLTATPEPEDTHDDEDDDARNRGRQDDDEDDELMRRRVVDTYYRMRQDADDGRRQQRVVREDSWWIQGDREDDGNVRPTDKQRALAGWPLRRNSEGSGGRRERSADRATTPISSTLPRRTKSLRGRPSPERKDSSSPKKTFLSAKNFSH</sequence>
<dbReference type="InterPro" id="IPR050604">
    <property type="entry name" value="PDZ-LIM_domain"/>
</dbReference>
<protein>
    <submittedName>
        <fullName evidence="7">Uncharacterized protein LOC117647333</fullName>
    </submittedName>
</protein>
<feature type="domain" description="PDZ" evidence="5">
    <location>
        <begin position="6"/>
        <end position="88"/>
    </location>
</feature>
<evidence type="ECO:0000313" key="6">
    <source>
        <dbReference type="Proteomes" id="UP000515158"/>
    </source>
</evidence>
<dbReference type="GeneID" id="117647333"/>
<dbReference type="AlphaFoldDB" id="A0A6P8ZPZ1"/>
<name>A0A6P8ZPZ1_THRPL</name>
<keyword evidence="2" id="KW-0963">Cytoplasm</keyword>
<feature type="compositionally biased region" description="Basic and acidic residues" evidence="4">
    <location>
        <begin position="173"/>
        <end position="183"/>
    </location>
</feature>
<keyword evidence="3" id="KW-0862">Zinc</keyword>
<dbReference type="Pfam" id="PF00595">
    <property type="entry name" value="PDZ"/>
    <property type="match status" value="1"/>
</dbReference>
<feature type="compositionally biased region" description="Basic and acidic residues" evidence="4">
    <location>
        <begin position="192"/>
        <end position="206"/>
    </location>
</feature>
<keyword evidence="3" id="KW-0479">Metal-binding</keyword>
<proteinExistence type="predicted"/>
<evidence type="ECO:0000256" key="3">
    <source>
        <dbReference type="ARBA" id="ARBA00023038"/>
    </source>
</evidence>
<evidence type="ECO:0000256" key="1">
    <source>
        <dbReference type="ARBA" id="ARBA00004496"/>
    </source>
</evidence>
<feature type="compositionally biased region" description="Acidic residues" evidence="4">
    <location>
        <begin position="107"/>
        <end position="118"/>
    </location>
</feature>
<dbReference type="GO" id="GO:0051371">
    <property type="term" value="F:muscle alpha-actinin binding"/>
    <property type="evidence" value="ECO:0007669"/>
    <property type="project" value="TreeGrafter"/>
</dbReference>
<dbReference type="KEGG" id="tpal:117647333"/>
<dbReference type="GO" id="GO:0003779">
    <property type="term" value="F:actin binding"/>
    <property type="evidence" value="ECO:0007669"/>
    <property type="project" value="TreeGrafter"/>
</dbReference>
<comment type="subcellular location">
    <subcellularLocation>
        <location evidence="1">Cytoplasm</location>
    </subcellularLocation>
</comment>
<dbReference type="SMART" id="SM00228">
    <property type="entry name" value="PDZ"/>
    <property type="match status" value="1"/>
</dbReference>
<evidence type="ECO:0000256" key="4">
    <source>
        <dbReference type="SAM" id="MobiDB-lite"/>
    </source>
</evidence>
<dbReference type="OrthoDB" id="5911912at2759"/>
<gene>
    <name evidence="7" type="primary">LOC117647333</name>
</gene>
<organism evidence="7">
    <name type="scientific">Thrips palmi</name>
    <name type="common">Melon thrips</name>
    <dbReference type="NCBI Taxonomy" id="161013"/>
    <lineage>
        <taxon>Eukaryota</taxon>
        <taxon>Metazoa</taxon>
        <taxon>Ecdysozoa</taxon>
        <taxon>Arthropoda</taxon>
        <taxon>Hexapoda</taxon>
        <taxon>Insecta</taxon>
        <taxon>Pterygota</taxon>
        <taxon>Neoptera</taxon>
        <taxon>Paraneoptera</taxon>
        <taxon>Thysanoptera</taxon>
        <taxon>Terebrantia</taxon>
        <taxon>Thripoidea</taxon>
        <taxon>Thripidae</taxon>
        <taxon>Thrips</taxon>
    </lineage>
</organism>
<dbReference type="PANTHER" id="PTHR24214:SF38">
    <property type="entry name" value="PDZ AND LIM DOMAIN PROTEIN ZASP-RELATED"/>
    <property type="match status" value="1"/>
</dbReference>
<dbReference type="GO" id="GO:0061061">
    <property type="term" value="P:muscle structure development"/>
    <property type="evidence" value="ECO:0007669"/>
    <property type="project" value="TreeGrafter"/>
</dbReference>
<dbReference type="PROSITE" id="PS50106">
    <property type="entry name" value="PDZ"/>
    <property type="match status" value="1"/>
</dbReference>
<feature type="compositionally biased region" description="Basic and acidic residues" evidence="4">
    <location>
        <begin position="227"/>
        <end position="236"/>
    </location>
</feature>
<dbReference type="RefSeq" id="XP_034244944.1">
    <property type="nucleotide sequence ID" value="XM_034389053.1"/>
</dbReference>
<accession>A0A6P8ZPZ1</accession>
<dbReference type="GO" id="GO:0031941">
    <property type="term" value="C:filamentous actin"/>
    <property type="evidence" value="ECO:0007669"/>
    <property type="project" value="TreeGrafter"/>
</dbReference>
<reference evidence="7" key="1">
    <citation type="submission" date="2025-08" db="UniProtKB">
        <authorList>
            <consortium name="RefSeq"/>
        </authorList>
    </citation>
    <scope>IDENTIFICATION</scope>
    <source>
        <tissue evidence="7">Total insect</tissue>
    </source>
</reference>
<dbReference type="InParanoid" id="A0A6P8ZPZ1"/>
<dbReference type="Gene3D" id="2.30.42.10">
    <property type="match status" value="1"/>
</dbReference>
<dbReference type="GO" id="GO:0001725">
    <property type="term" value="C:stress fiber"/>
    <property type="evidence" value="ECO:0007669"/>
    <property type="project" value="TreeGrafter"/>
</dbReference>
<dbReference type="InterPro" id="IPR036034">
    <property type="entry name" value="PDZ_sf"/>
</dbReference>
<dbReference type="GO" id="GO:0005912">
    <property type="term" value="C:adherens junction"/>
    <property type="evidence" value="ECO:0007669"/>
    <property type="project" value="TreeGrafter"/>
</dbReference>
<dbReference type="GO" id="GO:0030036">
    <property type="term" value="P:actin cytoskeleton organization"/>
    <property type="evidence" value="ECO:0007669"/>
    <property type="project" value="TreeGrafter"/>
</dbReference>
<feature type="region of interest" description="Disordered" evidence="4">
    <location>
        <begin position="88"/>
        <end position="135"/>
    </location>
</feature>
<keyword evidence="3" id="KW-0440">LIM domain</keyword>
<evidence type="ECO:0000313" key="7">
    <source>
        <dbReference type="RefSeq" id="XP_034244944.1"/>
    </source>
</evidence>
<dbReference type="Proteomes" id="UP000515158">
    <property type="component" value="Unplaced"/>
</dbReference>
<dbReference type="PANTHER" id="PTHR24214">
    <property type="entry name" value="PDZ AND LIM DOMAIN PROTEIN ZASP"/>
    <property type="match status" value="1"/>
</dbReference>
<feature type="region of interest" description="Disordered" evidence="4">
    <location>
        <begin position="168"/>
        <end position="249"/>
    </location>
</feature>
<dbReference type="GO" id="GO:0005737">
    <property type="term" value="C:cytoplasm"/>
    <property type="evidence" value="ECO:0007669"/>
    <property type="project" value="UniProtKB-SubCell"/>
</dbReference>
<evidence type="ECO:0000256" key="2">
    <source>
        <dbReference type="ARBA" id="ARBA00022490"/>
    </source>
</evidence>
<dbReference type="SUPFAM" id="SSF50156">
    <property type="entry name" value="PDZ domain-like"/>
    <property type="match status" value="1"/>
</dbReference>